<reference evidence="2 3" key="1">
    <citation type="submission" date="2017-09" db="EMBL/GenBank/DDBJ databases">
        <title>Depth-based differentiation of microbial function through sediment-hosted aquifers and enrichment of novel symbionts in the deep terrestrial subsurface.</title>
        <authorList>
            <person name="Probst A.J."/>
            <person name="Ladd B."/>
            <person name="Jarett J.K."/>
            <person name="Geller-Mcgrath D.E."/>
            <person name="Sieber C.M."/>
            <person name="Emerson J.B."/>
            <person name="Anantharaman K."/>
            <person name="Thomas B.C."/>
            <person name="Malmstrom R."/>
            <person name="Stieglmeier M."/>
            <person name="Klingl A."/>
            <person name="Woyke T."/>
            <person name="Ryan C.M."/>
            <person name="Banfield J.F."/>
        </authorList>
    </citation>
    <scope>NUCLEOTIDE SEQUENCE [LARGE SCALE GENOMIC DNA]</scope>
    <source>
        <strain evidence="2">CG22_combo_CG10-13_8_21_14_all_37_9</strain>
    </source>
</reference>
<keyword evidence="1" id="KW-0812">Transmembrane</keyword>
<gene>
    <name evidence="2" type="ORF">COX02_00480</name>
</gene>
<organism evidence="2 3">
    <name type="scientific">Candidatus Vogelbacteria bacterium CG22_combo_CG10-13_8_21_14_all_37_9</name>
    <dbReference type="NCBI Taxonomy" id="1975046"/>
    <lineage>
        <taxon>Bacteria</taxon>
        <taxon>Candidatus Vogeliibacteriota</taxon>
    </lineage>
</organism>
<keyword evidence="1" id="KW-1133">Transmembrane helix</keyword>
<evidence type="ECO:0000313" key="3">
    <source>
        <dbReference type="Proteomes" id="UP000229334"/>
    </source>
</evidence>
<evidence type="ECO:0000256" key="1">
    <source>
        <dbReference type="SAM" id="Phobius"/>
    </source>
</evidence>
<name>A0A2H0BLD0_9BACT</name>
<sequence>MKTARFIFGYGVFCALVAVAAVLYVAWNPPQPVLYRSASGQDIKVVVWEGDNEVEKSPEWLETYHGPYSLITYDQTDQEEDVPYSVEFLFKE</sequence>
<dbReference type="EMBL" id="PCSX01000009">
    <property type="protein sequence ID" value="PIP58404.1"/>
    <property type="molecule type" value="Genomic_DNA"/>
</dbReference>
<accession>A0A2H0BLD0</accession>
<proteinExistence type="predicted"/>
<protein>
    <submittedName>
        <fullName evidence="2">Uncharacterized protein</fullName>
    </submittedName>
</protein>
<comment type="caution">
    <text evidence="2">The sequence shown here is derived from an EMBL/GenBank/DDBJ whole genome shotgun (WGS) entry which is preliminary data.</text>
</comment>
<keyword evidence="1" id="KW-0472">Membrane</keyword>
<dbReference type="Proteomes" id="UP000229334">
    <property type="component" value="Unassembled WGS sequence"/>
</dbReference>
<evidence type="ECO:0000313" key="2">
    <source>
        <dbReference type="EMBL" id="PIP58404.1"/>
    </source>
</evidence>
<dbReference type="AlphaFoldDB" id="A0A2H0BLD0"/>
<feature type="transmembrane region" description="Helical" evidence="1">
    <location>
        <begin position="7"/>
        <end position="27"/>
    </location>
</feature>